<dbReference type="RefSeq" id="XP_009795169.1">
    <property type="nucleotide sequence ID" value="XM_009796867.1"/>
</dbReference>
<dbReference type="InterPro" id="IPR025558">
    <property type="entry name" value="DUF4283"/>
</dbReference>
<organism evidence="3 4">
    <name type="scientific">Nicotiana sylvestris</name>
    <name type="common">Wood tobacco</name>
    <name type="synonym">South American tobacco</name>
    <dbReference type="NCBI Taxonomy" id="4096"/>
    <lineage>
        <taxon>Eukaryota</taxon>
        <taxon>Viridiplantae</taxon>
        <taxon>Streptophyta</taxon>
        <taxon>Embryophyta</taxon>
        <taxon>Tracheophyta</taxon>
        <taxon>Spermatophyta</taxon>
        <taxon>Magnoliopsida</taxon>
        <taxon>eudicotyledons</taxon>
        <taxon>Gunneridae</taxon>
        <taxon>Pentapetalae</taxon>
        <taxon>asterids</taxon>
        <taxon>lamiids</taxon>
        <taxon>Solanales</taxon>
        <taxon>Solanaceae</taxon>
        <taxon>Nicotianoideae</taxon>
        <taxon>Nicotianeae</taxon>
        <taxon>Nicotiana</taxon>
    </lineage>
</organism>
<proteinExistence type="predicted"/>
<evidence type="ECO:0000256" key="1">
    <source>
        <dbReference type="SAM" id="MobiDB-lite"/>
    </source>
</evidence>
<dbReference type="PANTHER" id="PTHR33233">
    <property type="entry name" value="ENDONUCLEASE/EXONUCLEASE/PHOSPHATASE"/>
    <property type="match status" value="1"/>
</dbReference>
<name>A0A1U7Y7E0_NICSY</name>
<dbReference type="OrthoDB" id="1939300at2759"/>
<sequence length="274" mass="32135">MVENNQPEEADTMKTKTWTNLFQRNRAVENSMSLAYIPLQLIYGQVVVQLDKVEVDLETEKWKNAVIAYIIGKTPGYNAMKRFVGINWANVVEPELYLHEEGYYNIKFQNVDDMKEINYFGPYTFNNRPIILKPWTPDFDFNEEFPTEIPLWVQFPNLPMNCWGHGLLSRMASTIGTPIYADECTAKKTRVSFARMLIEVNITKDLLVRYDWKPEFCQKCLVVGHKCGMKQQQNKQQEKQQGRRREPKKVTMEWRCKRPLKGGDSHANQPEDKN</sequence>
<protein>
    <submittedName>
        <fullName evidence="4">Uncharacterized protein LOC104241907</fullName>
    </submittedName>
</protein>
<evidence type="ECO:0000259" key="2">
    <source>
        <dbReference type="Pfam" id="PF14111"/>
    </source>
</evidence>
<evidence type="ECO:0000313" key="3">
    <source>
        <dbReference type="Proteomes" id="UP000189701"/>
    </source>
</evidence>
<reference evidence="4" key="2">
    <citation type="submission" date="2025-08" db="UniProtKB">
        <authorList>
            <consortium name="RefSeq"/>
        </authorList>
    </citation>
    <scope>IDENTIFICATION</scope>
    <source>
        <tissue evidence="4">Leaf</tissue>
    </source>
</reference>
<dbReference type="Pfam" id="PF14111">
    <property type="entry name" value="DUF4283"/>
    <property type="match status" value="1"/>
</dbReference>
<dbReference type="Proteomes" id="UP000189701">
    <property type="component" value="Unplaced"/>
</dbReference>
<dbReference type="eggNOG" id="KOG1075">
    <property type="taxonomic scope" value="Eukaryota"/>
</dbReference>
<feature type="domain" description="DUF4283" evidence="2">
    <location>
        <begin position="59"/>
        <end position="143"/>
    </location>
</feature>
<accession>A0A1U7Y7E0</accession>
<dbReference type="KEGG" id="nsy:104241907"/>
<reference evidence="3" key="1">
    <citation type="journal article" date="2013" name="Genome Biol.">
        <title>Reference genomes and transcriptomes of Nicotiana sylvestris and Nicotiana tomentosiformis.</title>
        <authorList>
            <person name="Sierro N."/>
            <person name="Battey J.N."/>
            <person name="Ouadi S."/>
            <person name="Bovet L."/>
            <person name="Goepfert S."/>
            <person name="Bakaher N."/>
            <person name="Peitsch M.C."/>
            <person name="Ivanov N.V."/>
        </authorList>
    </citation>
    <scope>NUCLEOTIDE SEQUENCE [LARGE SCALE GENOMIC DNA]</scope>
</reference>
<dbReference type="AlphaFoldDB" id="A0A1U7Y7E0"/>
<gene>
    <name evidence="4" type="primary">LOC104241907</name>
</gene>
<dbReference type="GeneID" id="104241907"/>
<feature type="compositionally biased region" description="Basic and acidic residues" evidence="1">
    <location>
        <begin position="236"/>
        <end position="274"/>
    </location>
</feature>
<keyword evidence="3" id="KW-1185">Reference proteome</keyword>
<evidence type="ECO:0000313" key="4">
    <source>
        <dbReference type="RefSeq" id="XP_009795169.1"/>
    </source>
</evidence>
<feature type="region of interest" description="Disordered" evidence="1">
    <location>
        <begin position="231"/>
        <end position="274"/>
    </location>
</feature>
<dbReference type="PANTHER" id="PTHR33233:SF17">
    <property type="entry name" value="DUF4283 DOMAIN-CONTAINING PROTEIN"/>
    <property type="match status" value="1"/>
</dbReference>